<dbReference type="Pfam" id="PF08811">
    <property type="entry name" value="DUF1800"/>
    <property type="match status" value="2"/>
</dbReference>
<evidence type="ECO:0000256" key="1">
    <source>
        <dbReference type="SAM" id="MobiDB-lite"/>
    </source>
</evidence>
<dbReference type="OrthoDB" id="411021at2759"/>
<organism evidence="2 3">
    <name type="scientific">Seminavis robusta</name>
    <dbReference type="NCBI Taxonomy" id="568900"/>
    <lineage>
        <taxon>Eukaryota</taxon>
        <taxon>Sar</taxon>
        <taxon>Stramenopiles</taxon>
        <taxon>Ochrophyta</taxon>
        <taxon>Bacillariophyta</taxon>
        <taxon>Bacillariophyceae</taxon>
        <taxon>Bacillariophycidae</taxon>
        <taxon>Naviculales</taxon>
        <taxon>Naviculaceae</taxon>
        <taxon>Seminavis</taxon>
    </lineage>
</organism>
<dbReference type="InterPro" id="IPR014917">
    <property type="entry name" value="DUF1800"/>
</dbReference>
<sequence>MGLLDALGSLGTKNVALVVLTVTTIALSIALGVTVSEFNEQRLRYSQYGQPPPQEYIAIDTTTSTTAGATASGKDEVIQDSTTAATTGQTPAAEDEDQDVLFGAPLQFSENENSQSAERAMVTIDLSSSATISCPTTAASSQAFTVADLVNPAALGITLSATNQLCTLVRLNTAASPSNTFIQPLARSYSGNDWEKTRGAFVQQVAFDCTPGTSCTIDMTKIEAVAAGSQYQLSTFDPPAHYTKRDVIARFLEQTTFGPTTADIDALEAAEPSTDLDALKQSLALATYVQEQQATNSIFSHRAHYRKHLNARFEHAGPMGRITWPCERGTRYRRMAFSDKDDEKTLVVTSSGTTKLFAIDGKVRTAYDPPLYGILSGGVITEVWYPDGDYRICEIKYDLFTALSSVTVKHPDHADCITLVTKGADGYFYSNLPINVHPGSNDVMINIPIGSAAPIDVNYANAQPALVENQLNSPEQPEIILSADLTDEVCFELRGGRGDECTPTGTEPCKKIRCMAPPPGCFNVESHFVVTDEGFCCPGPCYQVDSLGNRCNGDEKAVIAQWNGQLYIHDPRRYMLENTLEAPKQDGGGEIETDYNNPLGDEWTARCANAKRNFVNEDSCFLSNSPDACSYRPTQTVVNEQDPYSWFNVTLEALKKVYQQTGAGAGGNTVYLYAIDGLRVEDDIKVAPPCQKGRHRFIKGPCTTPGEGPLGPLEASTIDLFERKLASRDNVNENPFYMDWYRGANTDPCDPLDSLAVAFEIRNTNMDGTCFKHVHPDHLNVYDFTYWTISHPGNSETRNPIKELHESGNAILTFPDWHGMDRWQQQKGAAKPGNMRLGESYDFYRLPLAIRRVDVAGALGVRLNYQPHDEDIPGPFMVCGSPFEVANDPFQGGDSYMGAFDADTSFYQTTKGTYLKSQLRITWFVAALSQTGQLRQRVAWALSQIFSISPDAIISGDTLSEAFLVYYDIFVRQAFGNYRDVMKEVSFSPIMGEMLTYYGGRSTATVFEDEGNIQFADENYAREVMQLFSLGLYRLNKDGTQQLDGSGGTQLVYTNDDIEEYARAWTGFIRQGRRGNIEEMAKLNQIDPMQIFAPWRDRLPKMGLDRTSDPELHTDPVEWRGDGTAVRLTLDPASQLFTKLISLVPQLRIVLDANLDCTGIECSIDTVRVVKVGDYYYEYIRTPCVLHAFFGNAKTIARRANGNDAMCGDPNNVETATTACCETSNSWNEQYFGERTVFATSQGRCSLCDLSTRPSCTANECLADNYYWTEESCMVKAKINPSSGKVGVVHEPTGVATDDVASIVQPHTQTYFRVDWTCGDASACGLSACEVLPSCSMTTDGMCLCEVSVADEPVFGIATPPTREQVLDLLHIGAVKPFGIDARVLPSDPDVKVYYGDTSFTESSIFEVVDDYGRTVLRKNVRSVVSVAGTTTLSFRNPVHFMHLADPEPRDAYHETDATLDHYFYHPNTGPFVAYRFAQRFGISNPSPRYVTSITDAFVTGLYTFNAGVTSVNFGSGKYGDLASTIAAVLLDREARDFILDMDLSYGSVKEPIIKITGLLRSLGFNLNDLFKWVEFQFDIGETLGQMAHEIPSVFSFFLPEYQPSGPVSQAALVAPEAQVLSAPTIINTMNGILSALKYGLNNCVSGFGPTAFQMSRFCSSATIGSTVGVGGFGFTPSSTDAAVDELATLMTAGRLSPEKRTKLKSLYDSPIESQMLISSTPEFHATGVTQTTGVSRPPKPAATASSTPYKALVYVFLPGAYDSWNTLVPHTCTVTNSAGQTPREQYENERSALKLVDSERTRIIDATGQPCSQFAVHPDMEFLERNYNGGDLAFFANVGQIDTPVTKDDYQRLSRSQLFAHNSMQQENYKIDPWDAKTGTGLLGRTCDALQLKGFKPQPITVTHVNVATVGVPGASEPPLVVGLNGVDSFARARGTDGIDLNDHWSDMNNATEAHSSAFGETWSINFKRAVEDSGQLKTALDNVALTQNYPDAEGAARNMIRNVKTMASMILTHEERGVDRDVMFARVGTWDHHARMKTELKENFVGLDQALSIFESEMKAQNLWANVTVAVVSEFGRTLTANSGDGSDHAWGGHYWLVGGSVKGGQILGDYPPDITSLGPVNIGRGRIMPTSSWESMLTAPLQWLGLETEAELDYCMPNRLNAGAALFTADQVFKP</sequence>
<comment type="caution">
    <text evidence="2">The sequence shown here is derived from an EMBL/GenBank/DDBJ whole genome shotgun (WGS) entry which is preliminary data.</text>
</comment>
<evidence type="ECO:0000313" key="2">
    <source>
        <dbReference type="EMBL" id="CAB9496881.1"/>
    </source>
</evidence>
<accession>A0A9N8D7Z3</accession>
<dbReference type="PANTHER" id="PTHR43737">
    <property type="entry name" value="BLL7424 PROTEIN"/>
    <property type="match status" value="1"/>
</dbReference>
<dbReference type="Proteomes" id="UP001153069">
    <property type="component" value="Unassembled WGS sequence"/>
</dbReference>
<protein>
    <submittedName>
        <fullName evidence="2">Uncharacterized protein</fullName>
    </submittedName>
</protein>
<name>A0A9N8D7Z3_9STRA</name>
<feature type="region of interest" description="Disordered" evidence="1">
    <location>
        <begin position="67"/>
        <end position="96"/>
    </location>
</feature>
<proteinExistence type="predicted"/>
<evidence type="ECO:0000313" key="3">
    <source>
        <dbReference type="Proteomes" id="UP001153069"/>
    </source>
</evidence>
<dbReference type="InterPro" id="IPR010869">
    <property type="entry name" value="DUF1501"/>
</dbReference>
<keyword evidence="3" id="KW-1185">Reference proteome</keyword>
<gene>
    <name evidence="2" type="ORF">SEMRO_11_G008410.1</name>
</gene>
<reference evidence="2" key="1">
    <citation type="submission" date="2020-06" db="EMBL/GenBank/DDBJ databases">
        <authorList>
            <consortium name="Plant Systems Biology data submission"/>
        </authorList>
    </citation>
    <scope>NUCLEOTIDE SEQUENCE</scope>
    <source>
        <strain evidence="2">D6</strain>
    </source>
</reference>
<dbReference type="EMBL" id="CAICTM010000011">
    <property type="protein sequence ID" value="CAB9496881.1"/>
    <property type="molecule type" value="Genomic_DNA"/>
</dbReference>
<dbReference type="PANTHER" id="PTHR43737:SF1">
    <property type="entry name" value="DUF1501 DOMAIN-CONTAINING PROTEIN"/>
    <property type="match status" value="1"/>
</dbReference>
<dbReference type="Pfam" id="PF07394">
    <property type="entry name" value="DUF1501"/>
    <property type="match status" value="1"/>
</dbReference>
<feature type="compositionally biased region" description="Low complexity" evidence="1">
    <location>
        <begin position="82"/>
        <end position="92"/>
    </location>
</feature>